<keyword evidence="1" id="KW-0175">Coiled coil</keyword>
<dbReference type="InterPro" id="IPR025827">
    <property type="entry name" value="Zn_ribbon_recom_dom"/>
</dbReference>
<dbReference type="InterPro" id="IPR050639">
    <property type="entry name" value="SSR_resolvase"/>
</dbReference>
<dbReference type="EMBL" id="CBLU010000006">
    <property type="protein sequence ID" value="CDG04269.1"/>
    <property type="molecule type" value="Genomic_DNA"/>
</dbReference>
<dbReference type="Pfam" id="PF00239">
    <property type="entry name" value="Resolvase"/>
    <property type="match status" value="1"/>
</dbReference>
<dbReference type="PROSITE" id="PS51736">
    <property type="entry name" value="RECOMBINASES_3"/>
    <property type="match status" value="1"/>
</dbReference>
<dbReference type="PROSITE" id="PS51737">
    <property type="entry name" value="RECOMBINASE_DNA_BIND"/>
    <property type="match status" value="1"/>
</dbReference>
<dbReference type="InterPro" id="IPR038109">
    <property type="entry name" value="DNA_bind_recomb_sf"/>
</dbReference>
<dbReference type="Gene3D" id="3.40.50.1390">
    <property type="entry name" value="Resolvase, N-terminal catalytic domain"/>
    <property type="match status" value="1"/>
</dbReference>
<dbReference type="GO" id="GO:0003677">
    <property type="term" value="F:DNA binding"/>
    <property type="evidence" value="ECO:0007669"/>
    <property type="project" value="InterPro"/>
</dbReference>
<dbReference type="InterPro" id="IPR036162">
    <property type="entry name" value="Resolvase-like_N_sf"/>
</dbReference>
<dbReference type="Pfam" id="PF13408">
    <property type="entry name" value="Zn_ribbon_recom"/>
    <property type="match status" value="1"/>
</dbReference>
<evidence type="ECO:0000313" key="4">
    <source>
        <dbReference type="EMBL" id="CDG04269.1"/>
    </source>
</evidence>
<dbReference type="AlphaFoldDB" id="S6F622"/>
<dbReference type="Proteomes" id="UP000015361">
    <property type="component" value="Unassembled WGS sequence"/>
</dbReference>
<feature type="domain" description="Resolvase/invertase-type recombinase catalytic" evidence="2">
    <location>
        <begin position="37"/>
        <end position="185"/>
    </location>
</feature>
<dbReference type="SUPFAM" id="SSF53041">
    <property type="entry name" value="Resolvase-like"/>
    <property type="match status" value="1"/>
</dbReference>
<feature type="domain" description="Recombinase" evidence="3">
    <location>
        <begin position="194"/>
        <end position="320"/>
    </location>
</feature>
<evidence type="ECO:0000259" key="3">
    <source>
        <dbReference type="PROSITE" id="PS51737"/>
    </source>
</evidence>
<accession>S6F622</accession>
<dbReference type="GO" id="GO:0000150">
    <property type="term" value="F:DNA strand exchange activity"/>
    <property type="evidence" value="ECO:0007669"/>
    <property type="project" value="InterPro"/>
</dbReference>
<comment type="caution">
    <text evidence="4">The sequence shown here is derived from an EMBL/GenBank/DDBJ whole genome shotgun (WGS) entry which is preliminary data.</text>
</comment>
<organism evidence="4 5">
    <name type="scientific">Lactococcus lactis subsp. lactis A12</name>
    <dbReference type="NCBI Taxonomy" id="1137134"/>
    <lineage>
        <taxon>Bacteria</taxon>
        <taxon>Bacillati</taxon>
        <taxon>Bacillota</taxon>
        <taxon>Bacilli</taxon>
        <taxon>Lactobacillales</taxon>
        <taxon>Streptococcaceae</taxon>
        <taxon>Lactococcus</taxon>
    </lineage>
</organism>
<dbReference type="Gene3D" id="3.90.1750.20">
    <property type="entry name" value="Putative Large Serine Recombinase, Chain B, Domain 2"/>
    <property type="match status" value="1"/>
</dbReference>
<feature type="coiled-coil region" evidence="1">
    <location>
        <begin position="413"/>
        <end position="482"/>
    </location>
</feature>
<gene>
    <name evidence="4" type="primary">M6_Spy1124</name>
    <name evidence="4" type="ORF">O9U_10305</name>
</gene>
<evidence type="ECO:0000256" key="1">
    <source>
        <dbReference type="SAM" id="Coils"/>
    </source>
</evidence>
<dbReference type="InterPro" id="IPR006119">
    <property type="entry name" value="Resolv_N"/>
</dbReference>
<evidence type="ECO:0000313" key="5">
    <source>
        <dbReference type="Proteomes" id="UP000015361"/>
    </source>
</evidence>
<sequence length="533" mass="61472">MKKGKNGGDVNMKKVTTIPATISKFSQTPINKVTKRRVAAYARVSTEQEEQQTSYEAQIDYYTNYIQSREDWEFAGMYSDEGITATNTKKRVGFQNMVTDALAGKIDLIVTKSVSRFARNTVDSLTTVRQLKEKGVEIYFEKENIWTLDSKGELLITIMSSLAQEESRSISENVVWGQRKRFADGKVTVPFKQFLGYDMGPDRNLVVNPEQAKIVKRIYAMFLKGKSPYNIATILSKEGVPTPSGKSNWWVGTIQSILTNEKYKGDALLQKTYTVDFLTKEKKVNEGEVPQYYVKNNHEAIIEPEIFDMVQKQMALRTRGKNRIRSTSIFSCKLKCMDCGSYYGSKVWHSNSKYRRVIWRCNHKYDEDEKCQTPHLYEDEIKELFIKATKQLVGMKDEVMSNYAEMKEMLFGTAELEAEQENLETEINEIAGLIEDCVNENARVALNQTEYEERYNALVARFDKANARLEEVKQEVVERQAKGMQVERFLHELEKIGIIDEFDDDLFMGLVDVIEIWHDKKVVRFKDGSEVEV</sequence>
<dbReference type="SMART" id="SM00857">
    <property type="entry name" value="Resolvase"/>
    <property type="match status" value="1"/>
</dbReference>
<dbReference type="Pfam" id="PF07508">
    <property type="entry name" value="Recombinase"/>
    <property type="match status" value="1"/>
</dbReference>
<dbReference type="InterPro" id="IPR011109">
    <property type="entry name" value="DNA_bind_recombinase_dom"/>
</dbReference>
<protein>
    <submittedName>
        <fullName evidence="4">Site-specific recombinase</fullName>
    </submittedName>
</protein>
<dbReference type="PANTHER" id="PTHR30461">
    <property type="entry name" value="DNA-INVERTASE FROM LAMBDOID PROPHAGE"/>
    <property type="match status" value="1"/>
</dbReference>
<proteinExistence type="predicted"/>
<dbReference type="PANTHER" id="PTHR30461:SF23">
    <property type="entry name" value="DNA RECOMBINASE-RELATED"/>
    <property type="match status" value="1"/>
</dbReference>
<dbReference type="CDD" id="cd00338">
    <property type="entry name" value="Ser_Recombinase"/>
    <property type="match status" value="1"/>
</dbReference>
<reference evidence="4 5" key="1">
    <citation type="journal article" date="2013" name="Appl. Environ. Microbiol.">
        <title>The Carbohydrate Metabolism Signature of Lactococcus lactis Strain A12 Reveals Its Sourdough Ecosystem Origin.</title>
        <authorList>
            <person name="Passerini D."/>
            <person name="Coddeville M."/>
            <person name="Le Bourgeois P."/>
            <person name="Loubiere P."/>
            <person name="Ritzenthaler P."/>
            <person name="Fontagne-Faucher C."/>
            <person name="Daveran-Mingot M.L."/>
            <person name="Cocaign-Bousquet M."/>
        </authorList>
    </citation>
    <scope>NUCLEOTIDE SEQUENCE [LARGE SCALE GENOMIC DNA]</scope>
    <source>
        <strain evidence="4 5">A12</strain>
    </source>
</reference>
<evidence type="ECO:0000259" key="2">
    <source>
        <dbReference type="PROSITE" id="PS51736"/>
    </source>
</evidence>
<name>S6F622_LACLL</name>